<feature type="chain" id="PRO_5003198149" description="Cell wall protein" evidence="1">
    <location>
        <begin position="31"/>
        <end position="176"/>
    </location>
</feature>
<dbReference type="RefSeq" id="XP_003176858.1">
    <property type="nucleotide sequence ID" value="XM_003176810.1"/>
</dbReference>
<feature type="signal peptide" evidence="1">
    <location>
        <begin position="1"/>
        <end position="30"/>
    </location>
</feature>
<keyword evidence="1" id="KW-0732">Signal</keyword>
<dbReference type="InParanoid" id="E5R2Y5"/>
<dbReference type="VEuPathDB" id="FungiDB:MGYG_00943"/>
<dbReference type="OrthoDB" id="4172134at2759"/>
<dbReference type="OMA" id="CDMAKKG"/>
<dbReference type="Pfam" id="PF12296">
    <property type="entry name" value="HsbA"/>
    <property type="match status" value="1"/>
</dbReference>
<dbReference type="eggNOG" id="ENOG502RQTZ">
    <property type="taxonomic scope" value="Eukaryota"/>
</dbReference>
<reference evidence="3" key="1">
    <citation type="journal article" date="2012" name="MBio">
        <title>Comparative genome analysis of Trichophyton rubrum and related dermatophytes reveals candidate genes involved in infection.</title>
        <authorList>
            <person name="Martinez D.A."/>
            <person name="Oliver B.G."/>
            <person name="Graeser Y."/>
            <person name="Goldberg J.M."/>
            <person name="Li W."/>
            <person name="Martinez-Rossi N.M."/>
            <person name="Monod M."/>
            <person name="Shelest E."/>
            <person name="Barton R.C."/>
            <person name="Birch E."/>
            <person name="Brakhage A.A."/>
            <person name="Chen Z."/>
            <person name="Gurr S.J."/>
            <person name="Heiman D."/>
            <person name="Heitman J."/>
            <person name="Kosti I."/>
            <person name="Rossi A."/>
            <person name="Saif S."/>
            <person name="Samalova M."/>
            <person name="Saunders C.W."/>
            <person name="Shea T."/>
            <person name="Summerbell R.C."/>
            <person name="Xu J."/>
            <person name="Young S."/>
            <person name="Zeng Q."/>
            <person name="Birren B.W."/>
            <person name="Cuomo C.A."/>
            <person name="White T.C."/>
        </authorList>
    </citation>
    <scope>NUCLEOTIDE SEQUENCE [LARGE SCALE GENOMIC DNA]</scope>
    <source>
        <strain evidence="3">ATCC MYA-4604 / CBS 118893</strain>
    </source>
</reference>
<protein>
    <recommendedName>
        <fullName evidence="4">Cell wall protein</fullName>
    </recommendedName>
</protein>
<evidence type="ECO:0000313" key="2">
    <source>
        <dbReference type="EMBL" id="EFQ97906.1"/>
    </source>
</evidence>
<dbReference type="Proteomes" id="UP000002669">
    <property type="component" value="Unassembled WGS sequence"/>
</dbReference>
<dbReference type="GeneID" id="10032180"/>
<accession>E5R2Y5</accession>
<evidence type="ECO:0000313" key="3">
    <source>
        <dbReference type="Proteomes" id="UP000002669"/>
    </source>
</evidence>
<evidence type="ECO:0008006" key="4">
    <source>
        <dbReference type="Google" id="ProtNLM"/>
    </source>
</evidence>
<name>E5R2Y5_ARTGP</name>
<gene>
    <name evidence="2" type="ORF">MGYG_00943</name>
</gene>
<keyword evidence="3" id="KW-1185">Reference proteome</keyword>
<dbReference type="HOGENOM" id="CLU_1524763_0_0_1"/>
<proteinExistence type="predicted"/>
<sequence length="176" mass="19339">MLLTKYFALMAAAFAAQATALAAFSTVSDALDDFKPISTSIEDLSQRIDRSPGGVTELMSITNDVYDTCDKVKRGRAKIDGMAPFTEQDEIEGRPLIRRMFAGLAFGMDATSRKVPYIKAVPGGTLVARRAANRIMKEKTRIQDTLQKKSSAAGFAEFKPDIDNFDKKFEALMAKL</sequence>
<dbReference type="InterPro" id="IPR021054">
    <property type="entry name" value="Cell_wall_mannoprotein_1"/>
</dbReference>
<dbReference type="AlphaFoldDB" id="E5R2Y5"/>
<dbReference type="EMBL" id="DS989822">
    <property type="protein sequence ID" value="EFQ97906.1"/>
    <property type="molecule type" value="Genomic_DNA"/>
</dbReference>
<evidence type="ECO:0000256" key="1">
    <source>
        <dbReference type="SAM" id="SignalP"/>
    </source>
</evidence>
<organism evidence="3">
    <name type="scientific">Arthroderma gypseum (strain ATCC MYA-4604 / CBS 118893)</name>
    <name type="common">Microsporum gypseum</name>
    <dbReference type="NCBI Taxonomy" id="535722"/>
    <lineage>
        <taxon>Eukaryota</taxon>
        <taxon>Fungi</taxon>
        <taxon>Dikarya</taxon>
        <taxon>Ascomycota</taxon>
        <taxon>Pezizomycotina</taxon>
        <taxon>Eurotiomycetes</taxon>
        <taxon>Eurotiomycetidae</taxon>
        <taxon>Onygenales</taxon>
        <taxon>Arthrodermataceae</taxon>
        <taxon>Nannizzia</taxon>
    </lineage>
</organism>